<dbReference type="EMBL" id="FRCX01000023">
    <property type="protein sequence ID" value="SHN44625.1"/>
    <property type="molecule type" value="Genomic_DNA"/>
</dbReference>
<sequence length="89" mass="10151">MEKGYTRFLRAHPSIENRIDGLTQAEADALGITLKELRDTETMRELQAIAKAKRVDSSDLFWSFVADTREEYEEMVAARDKAMKEAIGL</sequence>
<reference evidence="2" key="1">
    <citation type="submission" date="2016-11" db="EMBL/GenBank/DDBJ databases">
        <authorList>
            <person name="Varghese N."/>
            <person name="Submissions S."/>
        </authorList>
    </citation>
    <scope>NUCLEOTIDE SEQUENCE [LARGE SCALE GENOMIC DNA]</scope>
    <source>
        <strain evidence="2">Sac-22</strain>
    </source>
</reference>
<dbReference type="Pfam" id="PF19925">
    <property type="entry name" value="DUF6388"/>
    <property type="match status" value="1"/>
</dbReference>
<keyword evidence="2" id="KW-1185">Reference proteome</keyword>
<gene>
    <name evidence="1" type="ORF">SAMN05192549_12330</name>
</gene>
<dbReference type="InterPro" id="IPR045662">
    <property type="entry name" value="DUF6388"/>
</dbReference>
<name>A0A1M7REC2_9BURK</name>
<evidence type="ECO:0000313" key="1">
    <source>
        <dbReference type="EMBL" id="SHN44625.1"/>
    </source>
</evidence>
<proteinExistence type="predicted"/>
<accession>A0A1M7REC2</accession>
<organism evidence="1 2">
    <name type="scientific">Duganella sacchari</name>
    <dbReference type="NCBI Taxonomy" id="551987"/>
    <lineage>
        <taxon>Bacteria</taxon>
        <taxon>Pseudomonadati</taxon>
        <taxon>Pseudomonadota</taxon>
        <taxon>Betaproteobacteria</taxon>
        <taxon>Burkholderiales</taxon>
        <taxon>Oxalobacteraceae</taxon>
        <taxon>Telluria group</taxon>
        <taxon>Duganella</taxon>
    </lineage>
</organism>
<dbReference type="AlphaFoldDB" id="A0A1M7REC2"/>
<dbReference type="Proteomes" id="UP000184339">
    <property type="component" value="Unassembled WGS sequence"/>
</dbReference>
<protein>
    <submittedName>
        <fullName evidence="1">Uncharacterized protein</fullName>
    </submittedName>
</protein>
<evidence type="ECO:0000313" key="2">
    <source>
        <dbReference type="Proteomes" id="UP000184339"/>
    </source>
</evidence>